<dbReference type="PANTHER" id="PTHR31988:SF19">
    <property type="entry name" value="9-O-ACETYL-N-ACETYLNEURAMINIC ACID DEACETYLASE-RELATED"/>
    <property type="match status" value="1"/>
</dbReference>
<evidence type="ECO:0000313" key="4">
    <source>
        <dbReference type="Proteomes" id="UP001589590"/>
    </source>
</evidence>
<dbReference type="InterPro" id="IPR052940">
    <property type="entry name" value="Carb_Esterase_6"/>
</dbReference>
<keyword evidence="4" id="KW-1185">Reference proteome</keyword>
<dbReference type="SUPFAM" id="SSF52266">
    <property type="entry name" value="SGNH hydrolase"/>
    <property type="match status" value="1"/>
</dbReference>
<dbReference type="PANTHER" id="PTHR31988">
    <property type="entry name" value="ESTERASE, PUTATIVE (DUF303)-RELATED"/>
    <property type="match status" value="1"/>
</dbReference>
<reference evidence="3 4" key="1">
    <citation type="submission" date="2024-09" db="EMBL/GenBank/DDBJ databases">
        <authorList>
            <person name="Sun Q."/>
            <person name="Mori K."/>
        </authorList>
    </citation>
    <scope>NUCLEOTIDE SEQUENCE [LARGE SCALE GENOMIC DNA]</scope>
    <source>
        <strain evidence="3 4">CECT 8300</strain>
    </source>
</reference>
<dbReference type="Proteomes" id="UP001589590">
    <property type="component" value="Unassembled WGS sequence"/>
</dbReference>
<proteinExistence type="predicted"/>
<accession>A0ABV5GYY0</accession>
<comment type="caution">
    <text evidence="3">The sequence shown here is derived from an EMBL/GenBank/DDBJ whole genome shotgun (WGS) entry which is preliminary data.</text>
</comment>
<name>A0ABV5GYY0_9FLAO</name>
<organism evidence="3 4">
    <name type="scientific">Algibacter miyuki</name>
    <dbReference type="NCBI Taxonomy" id="1306933"/>
    <lineage>
        <taxon>Bacteria</taxon>
        <taxon>Pseudomonadati</taxon>
        <taxon>Bacteroidota</taxon>
        <taxon>Flavobacteriia</taxon>
        <taxon>Flavobacteriales</taxon>
        <taxon>Flavobacteriaceae</taxon>
        <taxon>Algibacter</taxon>
    </lineage>
</organism>
<dbReference type="Gene3D" id="3.40.50.1110">
    <property type="entry name" value="SGNH hydrolase"/>
    <property type="match status" value="1"/>
</dbReference>
<evidence type="ECO:0000313" key="3">
    <source>
        <dbReference type="EMBL" id="MFB9104837.1"/>
    </source>
</evidence>
<dbReference type="Pfam" id="PF03629">
    <property type="entry name" value="SASA"/>
    <property type="match status" value="1"/>
</dbReference>
<gene>
    <name evidence="3" type="ORF">ACFFU1_07995</name>
</gene>
<dbReference type="EMBL" id="JBHMFA010000005">
    <property type="protein sequence ID" value="MFB9104837.1"/>
    <property type="molecule type" value="Genomic_DNA"/>
</dbReference>
<dbReference type="InterPro" id="IPR036514">
    <property type="entry name" value="SGNH_hydro_sf"/>
</dbReference>
<protein>
    <submittedName>
        <fullName evidence="3">Sialate O-acetylesterase</fullName>
    </submittedName>
</protein>
<feature type="domain" description="Sialate O-acetylesterase" evidence="2">
    <location>
        <begin position="32"/>
        <end position="253"/>
    </location>
</feature>
<dbReference type="RefSeq" id="WP_290273198.1">
    <property type="nucleotide sequence ID" value="NZ_JAUFQP010000013.1"/>
</dbReference>
<sequence>MKNYKILLLVCVGLFYQCKSTNSLTKSEANSMDLYLCIGQSNMAGRAPIELQDQDSIPNVFLFTGNENTPWEKAANPFNKYSTIRKDIKMQKIGPSYGFAKEMAHAMPNKKIGLIVNAKGGTSIEQWEPGKTFYNEAISRAKKAMKGGVLKGIIWHQGEANSRKYKQYMPKIMALIEALRNDLNAPDLPFVAGQLSADKPQRINFNNMILELPKHVKNTGVVTTEDTSTIDETHFDSASQRLLGKRYATEMLKLISNK</sequence>
<evidence type="ECO:0000256" key="1">
    <source>
        <dbReference type="ARBA" id="ARBA00022801"/>
    </source>
</evidence>
<evidence type="ECO:0000259" key="2">
    <source>
        <dbReference type="Pfam" id="PF03629"/>
    </source>
</evidence>
<keyword evidence="1" id="KW-0378">Hydrolase</keyword>
<dbReference type="InterPro" id="IPR005181">
    <property type="entry name" value="SASA"/>
</dbReference>